<dbReference type="PANTHER" id="PTHR21427:SF19">
    <property type="entry name" value="UBIQUINONE BIOSYNTHESIS PROTEIN COQ9, MITOCHONDRIAL"/>
    <property type="match status" value="1"/>
</dbReference>
<dbReference type="NCBIfam" id="TIGR02396">
    <property type="entry name" value="diverge_rpsU"/>
    <property type="match status" value="1"/>
</dbReference>
<gene>
    <name evidence="8" type="ORF">ENY07_00415</name>
</gene>
<dbReference type="PANTHER" id="PTHR21427">
    <property type="entry name" value="UBIQUINONE BIOSYNTHESIS PROTEIN COQ9, MITOCHONDRIAL"/>
    <property type="match status" value="1"/>
</dbReference>
<keyword evidence="4" id="KW-0809">Transit peptide</keyword>
<evidence type="ECO:0000256" key="6">
    <source>
        <dbReference type="ARBA" id="ARBA00058104"/>
    </source>
</evidence>
<comment type="function">
    <text evidence="6">Membrane-associated protein that warps the membrane surface to access and bind aromatic isoprenes with high specificity, including ubiquinone (CoQ) isoprene intermediates and presents them directly to COQ7, therefore facilitating the COQ7-mediated hydroxylase step. Participates in the biosynthesis of coenzyme Q, also named ubiquinone, an essential lipid-soluble electron transporter for aerobic cellular respiration.</text>
</comment>
<dbReference type="GO" id="GO:0006744">
    <property type="term" value="P:ubiquinone biosynthetic process"/>
    <property type="evidence" value="ECO:0007669"/>
    <property type="project" value="UniProtKB-KW"/>
</dbReference>
<evidence type="ECO:0000256" key="1">
    <source>
        <dbReference type="ARBA" id="ARBA00004749"/>
    </source>
</evidence>
<dbReference type="InterPro" id="IPR012762">
    <property type="entry name" value="Ubiq_biosynth_COQ9"/>
</dbReference>
<evidence type="ECO:0000256" key="3">
    <source>
        <dbReference type="ARBA" id="ARBA00022688"/>
    </source>
</evidence>
<dbReference type="Pfam" id="PF08511">
    <property type="entry name" value="COQ9"/>
    <property type="match status" value="1"/>
</dbReference>
<evidence type="ECO:0000256" key="2">
    <source>
        <dbReference type="ARBA" id="ARBA00010766"/>
    </source>
</evidence>
<feature type="domain" description="COQ9 C-terminal" evidence="7">
    <location>
        <begin position="119"/>
        <end position="185"/>
    </location>
</feature>
<organism evidence="8">
    <name type="scientific">Acidicaldus sp</name>
    <dbReference type="NCBI Taxonomy" id="1872105"/>
    <lineage>
        <taxon>Bacteria</taxon>
        <taxon>Pseudomonadati</taxon>
        <taxon>Pseudomonadota</taxon>
        <taxon>Alphaproteobacteria</taxon>
        <taxon>Acetobacterales</taxon>
        <taxon>Acetobacteraceae</taxon>
        <taxon>Acidicaldus</taxon>
    </lineage>
</organism>
<evidence type="ECO:0000256" key="4">
    <source>
        <dbReference type="ARBA" id="ARBA00022946"/>
    </source>
</evidence>
<accession>A0A8J4M491</accession>
<dbReference type="GO" id="GO:0008289">
    <property type="term" value="F:lipid binding"/>
    <property type="evidence" value="ECO:0007669"/>
    <property type="project" value="UniProtKB-KW"/>
</dbReference>
<name>A0A8J4M491_9PROT</name>
<reference evidence="8" key="1">
    <citation type="journal article" date="2020" name="mSystems">
        <title>Genome- and Community-Level Interaction Insights into Carbon Utilization and Element Cycling Functions of Hydrothermarchaeota in Hydrothermal Sediment.</title>
        <authorList>
            <person name="Zhou Z."/>
            <person name="Liu Y."/>
            <person name="Xu W."/>
            <person name="Pan J."/>
            <person name="Luo Z.H."/>
            <person name="Li M."/>
        </authorList>
    </citation>
    <scope>NUCLEOTIDE SEQUENCE</scope>
    <source>
        <strain evidence="8">SpSt-997</strain>
    </source>
</reference>
<dbReference type="AlphaFoldDB" id="A0A8J4M491"/>
<comment type="caution">
    <text evidence="8">The sequence shown here is derived from an EMBL/GenBank/DDBJ whole genome shotgun (WGS) entry which is preliminary data.</text>
</comment>
<keyword evidence="5" id="KW-0446">Lipid-binding</keyword>
<protein>
    <submittedName>
        <fullName evidence="8">COQ9 family protein</fullName>
    </submittedName>
</protein>
<evidence type="ECO:0000259" key="7">
    <source>
        <dbReference type="Pfam" id="PF08511"/>
    </source>
</evidence>
<keyword evidence="3" id="KW-0831">Ubiquinone biosynthesis</keyword>
<comment type="similarity">
    <text evidence="2">Belongs to the COQ9 family.</text>
</comment>
<proteinExistence type="inferred from homology"/>
<dbReference type="EMBL" id="DTQM01000006">
    <property type="protein sequence ID" value="HGC41681.1"/>
    <property type="molecule type" value="Genomic_DNA"/>
</dbReference>
<evidence type="ECO:0000256" key="5">
    <source>
        <dbReference type="ARBA" id="ARBA00023121"/>
    </source>
</evidence>
<dbReference type="InterPro" id="IPR013718">
    <property type="entry name" value="COQ9_C"/>
</dbReference>
<dbReference type="Gene3D" id="1.10.357.10">
    <property type="entry name" value="Tetracycline Repressor, domain 2"/>
    <property type="match status" value="1"/>
</dbReference>
<evidence type="ECO:0000313" key="8">
    <source>
        <dbReference type="EMBL" id="HGC41681.1"/>
    </source>
</evidence>
<comment type="pathway">
    <text evidence="1">Cofactor biosynthesis; ubiquinone biosynthesis.</text>
</comment>
<sequence length="207" mass="21966">MSDSDRLSPEAFAALGHLLASEPFAGWSLSALRAALRAAGQPEGEADRLFPGGAAEMIAAFFAGVDHAMVTRAGDLAGLGLTARVRALIASRLAVLEPHKEAVRRALGLLALPRNAGLAARLAARTADAIWVAAGDRAADFSWYTKRAILLAIYSATLIYWLTDTTEGAEASRAFLDRRLRLVGRIGRARARFSVRLPCRGSAARAS</sequence>